<dbReference type="EMBL" id="DXCH01000330">
    <property type="protein sequence ID" value="HIZ08710.1"/>
    <property type="molecule type" value="Genomic_DNA"/>
</dbReference>
<dbReference type="PROSITE" id="PS51332">
    <property type="entry name" value="B12_BINDING"/>
    <property type="match status" value="1"/>
</dbReference>
<comment type="caution">
    <text evidence="6">The sequence shown here is derived from an EMBL/GenBank/DDBJ whole genome shotgun (WGS) entry which is preliminary data.</text>
</comment>
<name>A0A9D2IGZ7_9FIRM</name>
<keyword evidence="3" id="KW-0170">Cobalt</keyword>
<dbReference type="AlphaFoldDB" id="A0A9D2IGZ7"/>
<protein>
    <submittedName>
        <fullName evidence="6">Cobalamin-dependent protein</fullName>
    </submittedName>
</protein>
<dbReference type="InterPro" id="IPR006158">
    <property type="entry name" value="Cobalamin-bd"/>
</dbReference>
<dbReference type="InterPro" id="IPR003759">
    <property type="entry name" value="Cbl-bd_cap"/>
</dbReference>
<dbReference type="GO" id="GO:0005829">
    <property type="term" value="C:cytosol"/>
    <property type="evidence" value="ECO:0007669"/>
    <property type="project" value="TreeGrafter"/>
</dbReference>
<dbReference type="FunFam" id="3.40.50.280:FF:000003">
    <property type="entry name" value="Dimethylamine methyltransferase corrinoid protein"/>
    <property type="match status" value="1"/>
</dbReference>
<dbReference type="Proteomes" id="UP000824024">
    <property type="component" value="Unassembled WGS sequence"/>
</dbReference>
<dbReference type="Gene3D" id="1.10.1240.10">
    <property type="entry name" value="Methionine synthase domain"/>
    <property type="match status" value="1"/>
</dbReference>
<dbReference type="Gene3D" id="3.40.50.280">
    <property type="entry name" value="Cobalamin-binding domain"/>
    <property type="match status" value="1"/>
</dbReference>
<reference evidence="6" key="1">
    <citation type="journal article" date="2021" name="PeerJ">
        <title>Extensive microbial diversity within the chicken gut microbiome revealed by metagenomics and culture.</title>
        <authorList>
            <person name="Gilroy R."/>
            <person name="Ravi A."/>
            <person name="Getino M."/>
            <person name="Pursley I."/>
            <person name="Horton D.L."/>
            <person name="Alikhan N.F."/>
            <person name="Baker D."/>
            <person name="Gharbi K."/>
            <person name="Hall N."/>
            <person name="Watson M."/>
            <person name="Adriaenssens E.M."/>
            <person name="Foster-Nyarko E."/>
            <person name="Jarju S."/>
            <person name="Secka A."/>
            <person name="Antonio M."/>
            <person name="Oren A."/>
            <person name="Chaudhuri R.R."/>
            <person name="La Ragione R."/>
            <person name="Hildebrand F."/>
            <person name="Pallen M.J."/>
        </authorList>
    </citation>
    <scope>NUCLEOTIDE SEQUENCE</scope>
    <source>
        <strain evidence="6">CHK192-9172</strain>
    </source>
</reference>
<feature type="domain" description="B12-binding N-terminal" evidence="5">
    <location>
        <begin position="1"/>
        <end position="93"/>
    </location>
</feature>
<proteinExistence type="inferred from homology"/>
<dbReference type="SUPFAM" id="SSF47644">
    <property type="entry name" value="Methionine synthase domain"/>
    <property type="match status" value="1"/>
</dbReference>
<reference evidence="6" key="2">
    <citation type="submission" date="2021-04" db="EMBL/GenBank/DDBJ databases">
        <authorList>
            <person name="Gilroy R."/>
        </authorList>
    </citation>
    <scope>NUCLEOTIDE SEQUENCE</scope>
    <source>
        <strain evidence="6">CHK192-9172</strain>
    </source>
</reference>
<accession>A0A9D2IGZ7</accession>
<evidence type="ECO:0000313" key="7">
    <source>
        <dbReference type="Proteomes" id="UP000824024"/>
    </source>
</evidence>
<evidence type="ECO:0000259" key="5">
    <source>
        <dbReference type="PROSITE" id="PS51337"/>
    </source>
</evidence>
<dbReference type="GO" id="GO:0008705">
    <property type="term" value="F:methionine synthase activity"/>
    <property type="evidence" value="ECO:0007669"/>
    <property type="project" value="TreeGrafter"/>
</dbReference>
<sequence length="222" mass="24005">MGETREELLEKIQKAIQNGKAKIAKNLIEQALEDGIDADTIVNESLLKAMDVIAESFSSDIAFVPDVILASRAMNVATVVLEDYTEKPAGEPLGTVVAATVRGDLHDIGLNLVSMMFRNVGFVVYNMGCDVPADAIIKKAEEVQADIICVSAMLTTTMPQIQGLIKLLENKKLRDKYCVMIGGAPVTARYASRIGADVYTADAASAAKEARKIITEKKRKSE</sequence>
<dbReference type="InterPro" id="IPR036724">
    <property type="entry name" value="Cobalamin-bd_sf"/>
</dbReference>
<dbReference type="Pfam" id="PF02607">
    <property type="entry name" value="B12-binding_2"/>
    <property type="match status" value="1"/>
</dbReference>
<dbReference type="PANTHER" id="PTHR45833">
    <property type="entry name" value="METHIONINE SYNTHASE"/>
    <property type="match status" value="1"/>
</dbReference>
<dbReference type="PANTHER" id="PTHR45833:SF1">
    <property type="entry name" value="METHIONINE SYNTHASE"/>
    <property type="match status" value="1"/>
</dbReference>
<dbReference type="PROSITE" id="PS51337">
    <property type="entry name" value="B12_BINDING_NTER"/>
    <property type="match status" value="1"/>
</dbReference>
<dbReference type="InterPro" id="IPR050554">
    <property type="entry name" value="Met_Synthase/Corrinoid"/>
</dbReference>
<dbReference type="GO" id="GO:0046872">
    <property type="term" value="F:metal ion binding"/>
    <property type="evidence" value="ECO:0007669"/>
    <property type="project" value="UniProtKB-KW"/>
</dbReference>
<dbReference type="GO" id="GO:0050667">
    <property type="term" value="P:homocysteine metabolic process"/>
    <property type="evidence" value="ECO:0007669"/>
    <property type="project" value="TreeGrafter"/>
</dbReference>
<keyword evidence="2" id="KW-0479">Metal-binding</keyword>
<organism evidence="6 7">
    <name type="scientific">Candidatus Eubacterium avistercoris</name>
    <dbReference type="NCBI Taxonomy" id="2838567"/>
    <lineage>
        <taxon>Bacteria</taxon>
        <taxon>Bacillati</taxon>
        <taxon>Bacillota</taxon>
        <taxon>Clostridia</taxon>
        <taxon>Eubacteriales</taxon>
        <taxon>Eubacteriaceae</taxon>
        <taxon>Eubacterium</taxon>
    </lineage>
</organism>
<dbReference type="GO" id="GO:0046653">
    <property type="term" value="P:tetrahydrofolate metabolic process"/>
    <property type="evidence" value="ECO:0007669"/>
    <property type="project" value="TreeGrafter"/>
</dbReference>
<evidence type="ECO:0000256" key="2">
    <source>
        <dbReference type="ARBA" id="ARBA00022723"/>
    </source>
</evidence>
<evidence type="ECO:0000256" key="3">
    <source>
        <dbReference type="ARBA" id="ARBA00023285"/>
    </source>
</evidence>
<evidence type="ECO:0000256" key="1">
    <source>
        <dbReference type="ARBA" id="ARBA00010854"/>
    </source>
</evidence>
<gene>
    <name evidence="6" type="ORF">IAA08_12340</name>
</gene>
<evidence type="ECO:0000259" key="4">
    <source>
        <dbReference type="PROSITE" id="PS51332"/>
    </source>
</evidence>
<dbReference type="InterPro" id="IPR036594">
    <property type="entry name" value="Meth_synthase_dom"/>
</dbReference>
<dbReference type="GO" id="GO:0031419">
    <property type="term" value="F:cobalamin binding"/>
    <property type="evidence" value="ECO:0007669"/>
    <property type="project" value="InterPro"/>
</dbReference>
<dbReference type="SMART" id="SM01018">
    <property type="entry name" value="B12-binding_2"/>
    <property type="match status" value="1"/>
</dbReference>
<evidence type="ECO:0000313" key="6">
    <source>
        <dbReference type="EMBL" id="HIZ08710.1"/>
    </source>
</evidence>
<dbReference type="Pfam" id="PF02310">
    <property type="entry name" value="B12-binding"/>
    <property type="match status" value="1"/>
</dbReference>
<comment type="similarity">
    <text evidence="1">Belongs to the methylamine corrinoid protein family.</text>
</comment>
<feature type="domain" description="B12-binding" evidence="4">
    <location>
        <begin position="93"/>
        <end position="222"/>
    </location>
</feature>
<dbReference type="SUPFAM" id="SSF52242">
    <property type="entry name" value="Cobalamin (vitamin B12)-binding domain"/>
    <property type="match status" value="1"/>
</dbReference>